<dbReference type="Gene3D" id="1.20.1270.180">
    <property type="match status" value="1"/>
</dbReference>
<evidence type="ECO:0000256" key="1">
    <source>
        <dbReference type="SAM" id="SignalP"/>
    </source>
</evidence>
<dbReference type="InterPro" id="IPR009739">
    <property type="entry name" value="LprI-like_N"/>
</dbReference>
<evidence type="ECO:0000313" key="3">
    <source>
        <dbReference type="EMBL" id="VVO35548.1"/>
    </source>
</evidence>
<sequence length="134" mass="15255" precursor="true">MAMKLIFGLMFFTCSLCYAESSLLDVCSPEVVDSQGVYECSKKKSKEADLELNNAYRELNDKVSVDYKADPLLGDELKSHIKKSQRAWIVLRDENCAIESFVTPSGTQAFETSMNYCIARESILRVRYLRGLKF</sequence>
<protein>
    <recommendedName>
        <fullName evidence="2">Lysozyme inhibitor LprI-like N-terminal domain-containing protein</fullName>
    </recommendedName>
</protein>
<keyword evidence="1" id="KW-0732">Signal</keyword>
<accession>A0A5E7F7U0</accession>
<dbReference type="AlphaFoldDB" id="A0A5E7F7U0"/>
<evidence type="ECO:0000313" key="4">
    <source>
        <dbReference type="Proteomes" id="UP000379480"/>
    </source>
</evidence>
<dbReference type="EMBL" id="CABVHY010000034">
    <property type="protein sequence ID" value="VVO35548.1"/>
    <property type="molecule type" value="Genomic_DNA"/>
</dbReference>
<feature type="signal peptide" evidence="1">
    <location>
        <begin position="1"/>
        <end position="19"/>
    </location>
</feature>
<evidence type="ECO:0000259" key="2">
    <source>
        <dbReference type="Pfam" id="PF07007"/>
    </source>
</evidence>
<dbReference type="OrthoDB" id="7340239at2"/>
<dbReference type="Pfam" id="PF07007">
    <property type="entry name" value="LprI"/>
    <property type="match status" value="1"/>
</dbReference>
<dbReference type="RefSeq" id="WP_150806614.1">
    <property type="nucleotide sequence ID" value="NZ_CABVHY010000034.1"/>
</dbReference>
<proteinExistence type="predicted"/>
<organism evidence="3 4">
    <name type="scientific">Pseudomonas fluorescens</name>
    <dbReference type="NCBI Taxonomy" id="294"/>
    <lineage>
        <taxon>Bacteria</taxon>
        <taxon>Pseudomonadati</taxon>
        <taxon>Pseudomonadota</taxon>
        <taxon>Gammaproteobacteria</taxon>
        <taxon>Pseudomonadales</taxon>
        <taxon>Pseudomonadaceae</taxon>
        <taxon>Pseudomonas</taxon>
    </lineage>
</organism>
<reference evidence="3 4" key="1">
    <citation type="submission" date="2019-09" db="EMBL/GenBank/DDBJ databases">
        <authorList>
            <person name="Chandra G."/>
            <person name="Truman W A."/>
        </authorList>
    </citation>
    <scope>NUCLEOTIDE SEQUENCE [LARGE SCALE GENOMIC DNA]</scope>
    <source>
        <strain evidence="3">PS723</strain>
    </source>
</reference>
<dbReference type="Proteomes" id="UP000379480">
    <property type="component" value="Unassembled WGS sequence"/>
</dbReference>
<name>A0A5E7F7U0_PSEFL</name>
<gene>
    <name evidence="3" type="ORF">PS723_05340</name>
</gene>
<feature type="chain" id="PRO_5023120452" description="Lysozyme inhibitor LprI-like N-terminal domain-containing protein" evidence="1">
    <location>
        <begin position="20"/>
        <end position="134"/>
    </location>
</feature>
<feature type="domain" description="Lysozyme inhibitor LprI-like N-terminal" evidence="2">
    <location>
        <begin position="36"/>
        <end position="128"/>
    </location>
</feature>